<name>A0A450YIE7_9GAMM</name>
<proteinExistence type="predicted"/>
<organism evidence="1">
    <name type="scientific">Candidatus Kentrum sp. SD</name>
    <dbReference type="NCBI Taxonomy" id="2126332"/>
    <lineage>
        <taxon>Bacteria</taxon>
        <taxon>Pseudomonadati</taxon>
        <taxon>Pseudomonadota</taxon>
        <taxon>Gammaproteobacteria</taxon>
        <taxon>Candidatus Kentrum</taxon>
    </lineage>
</organism>
<accession>A0A450YIE7</accession>
<dbReference type="AlphaFoldDB" id="A0A450YIE7"/>
<sequence>MDALVFTIPTVLCGPWPYMIEYDDWKRLGIFRQRCHNRLLFLKYADVRQKRRFLEKRLF</sequence>
<reference evidence="1" key="1">
    <citation type="submission" date="2019-02" db="EMBL/GenBank/DDBJ databases">
        <authorList>
            <person name="Gruber-Vodicka R. H."/>
            <person name="Seah K. B. B."/>
        </authorList>
    </citation>
    <scope>NUCLEOTIDE SEQUENCE</scope>
    <source>
        <strain evidence="1">BECK_S1321</strain>
    </source>
</reference>
<protein>
    <submittedName>
        <fullName evidence="1">Uncharacterized protein</fullName>
    </submittedName>
</protein>
<evidence type="ECO:0000313" key="1">
    <source>
        <dbReference type="EMBL" id="VFK41332.1"/>
    </source>
</evidence>
<dbReference type="EMBL" id="CAADFR010000090">
    <property type="protein sequence ID" value="VFK41332.1"/>
    <property type="molecule type" value="Genomic_DNA"/>
</dbReference>
<gene>
    <name evidence="1" type="ORF">BECKSD772F_GA0070984_10909</name>
</gene>